<feature type="compositionally biased region" description="Low complexity" evidence="1">
    <location>
        <begin position="76"/>
        <end position="85"/>
    </location>
</feature>
<feature type="compositionally biased region" description="Polar residues" evidence="1">
    <location>
        <begin position="422"/>
        <end position="466"/>
    </location>
</feature>
<feature type="compositionally biased region" description="Polar residues" evidence="1">
    <location>
        <begin position="223"/>
        <end position="236"/>
    </location>
</feature>
<sequence>MNNHDAPQAFQQNKSHQRLGTMGTSSSMAKRKQQLHEYSSASPPLTEDSGQWSCSFPSSPIKEQSPHGSGNHNVKSSSGSTSSCSEYNNNSRKSELYGTPHWWPVAQGAGETKDGRKIPKYNDLLGSNPTAAGAVVETKDTSLESTSSSSTTPGVKYCKPLAFTINFHDAPGEDIIHPEEDSTSCCNDNPEEILPPPVEIIPEKIDVVTEEPEPEPEPEPVVDQTTSDVKSDNGTYTLDDDDSSFVQEDRTSSIQLSQIDNNDWIQKWATEASAHVPDIQPIPPYDETFKILDETRSIVNAMQSRVTTTDSTKKNAKLKPEHPSSIKFNRAFNIRRNINTQQAPVAPPSYDSDNTMSRSSMSDKFQAKQSFVRADGGRFSLRVKKGLPGSLSDTEVRNFPYAAASLPKPQKSTPIPPIASSRPLTTSPVRSKSILGPNSNIRHQGSSVTNNNNAKSHTRSNSTITSRDIEMENWKRRKSYDPLKSAGMGISSKRVEEIKRKGIETGGSTSSSTKPTPAVATKSPSVASMARQLRASPAQFEAAESTTPASSIHSHSPTPYDHCCGSDYVRVHDWLQLQQQLTRSSCETTSSPRKFEALDTLVISTIFSLSNKVRNLSLGLLKKIHPAQQDDENSALIEEMITQLSEMTTGHTDKQGQKSSSKELSGILKNVKKIEQVILVLDRVLCDQDDESSSDC</sequence>
<organism evidence="2 3">
    <name type="scientific">Allacma fusca</name>
    <dbReference type="NCBI Taxonomy" id="39272"/>
    <lineage>
        <taxon>Eukaryota</taxon>
        <taxon>Metazoa</taxon>
        <taxon>Ecdysozoa</taxon>
        <taxon>Arthropoda</taxon>
        <taxon>Hexapoda</taxon>
        <taxon>Collembola</taxon>
        <taxon>Symphypleona</taxon>
        <taxon>Sminthuridae</taxon>
        <taxon>Allacma</taxon>
    </lineage>
</organism>
<keyword evidence="3" id="KW-1185">Reference proteome</keyword>
<gene>
    <name evidence="2" type="ORF">AFUS01_LOCUS37501</name>
</gene>
<feature type="compositionally biased region" description="Polar residues" evidence="1">
    <location>
        <begin position="1"/>
        <end position="14"/>
    </location>
</feature>
<name>A0A8J2PFG3_9HEXA</name>
<evidence type="ECO:0000256" key="1">
    <source>
        <dbReference type="SAM" id="MobiDB-lite"/>
    </source>
</evidence>
<dbReference type="OrthoDB" id="5822793at2759"/>
<feature type="region of interest" description="Disordered" evidence="1">
    <location>
        <begin position="405"/>
        <end position="466"/>
    </location>
</feature>
<feature type="compositionally biased region" description="Polar residues" evidence="1">
    <location>
        <begin position="36"/>
        <end position="75"/>
    </location>
</feature>
<feature type="compositionally biased region" description="Low complexity" evidence="1">
    <location>
        <begin position="506"/>
        <end position="517"/>
    </location>
</feature>
<feature type="region of interest" description="Disordered" evidence="1">
    <location>
        <begin position="501"/>
        <end position="557"/>
    </location>
</feature>
<feature type="compositionally biased region" description="Polar residues" evidence="1">
    <location>
        <begin position="544"/>
        <end position="557"/>
    </location>
</feature>
<dbReference type="AlphaFoldDB" id="A0A8J2PFG3"/>
<dbReference type="EMBL" id="CAJVCH010543846">
    <property type="protein sequence ID" value="CAG7827517.1"/>
    <property type="molecule type" value="Genomic_DNA"/>
</dbReference>
<proteinExistence type="predicted"/>
<evidence type="ECO:0000313" key="2">
    <source>
        <dbReference type="EMBL" id="CAG7827517.1"/>
    </source>
</evidence>
<feature type="region of interest" description="Disordered" evidence="1">
    <location>
        <begin position="1"/>
        <end position="128"/>
    </location>
</feature>
<accession>A0A8J2PFG3</accession>
<dbReference type="Proteomes" id="UP000708208">
    <property type="component" value="Unassembled WGS sequence"/>
</dbReference>
<feature type="region of interest" description="Disordered" evidence="1">
    <location>
        <begin position="209"/>
        <end position="243"/>
    </location>
</feature>
<reference evidence="2" key="1">
    <citation type="submission" date="2021-06" db="EMBL/GenBank/DDBJ databases">
        <authorList>
            <person name="Hodson N. C."/>
            <person name="Mongue J. A."/>
            <person name="Jaron S. K."/>
        </authorList>
    </citation>
    <scope>NUCLEOTIDE SEQUENCE</scope>
</reference>
<evidence type="ECO:0000313" key="3">
    <source>
        <dbReference type="Proteomes" id="UP000708208"/>
    </source>
</evidence>
<comment type="caution">
    <text evidence="2">The sequence shown here is derived from an EMBL/GenBank/DDBJ whole genome shotgun (WGS) entry which is preliminary data.</text>
</comment>
<feature type="compositionally biased region" description="Acidic residues" evidence="1">
    <location>
        <begin position="209"/>
        <end position="220"/>
    </location>
</feature>
<protein>
    <submittedName>
        <fullName evidence="2">Uncharacterized protein</fullName>
    </submittedName>
</protein>